<organism evidence="3 4">
    <name type="scientific">Sporidiobolus salmonicolor</name>
    <name type="common">Yeast-like fungus</name>
    <name type="synonym">Sporobolomyces salmonicolor</name>
    <dbReference type="NCBI Taxonomy" id="5005"/>
    <lineage>
        <taxon>Eukaryota</taxon>
        <taxon>Fungi</taxon>
        <taxon>Dikarya</taxon>
        <taxon>Basidiomycota</taxon>
        <taxon>Pucciniomycotina</taxon>
        <taxon>Microbotryomycetes</taxon>
        <taxon>Sporidiobolales</taxon>
        <taxon>Sporidiobolaceae</taxon>
        <taxon>Sporobolomyces</taxon>
    </lineage>
</organism>
<gene>
    <name evidence="3" type="primary">SPOSA6832_03249</name>
</gene>
<keyword evidence="2" id="KW-0472">Membrane</keyword>
<keyword evidence="2" id="KW-0812">Transmembrane</keyword>
<protein>
    <submittedName>
        <fullName evidence="3">SPOSA6832_03249-mRNA-1:cds</fullName>
    </submittedName>
</protein>
<sequence>MDATLPRRHQQLSAITRTKRLLYAGSLIGLLSLVGVCVAVLPWSLARSQAEWLAFAIVAACGFVWLMIPLVVMGSLGIPRRVHNTLWLLLEKQLMADLLIFQVACGAHIALAVYLEYQAALTADNWVSAILPIAGITLLILLHRSLPFLPQNPLYSTLADDDFPPDWHVPPAELAPDSSASESEGEGQGDDAAKGWYELGKHGARSKNMIGARGWSELRKERRVRSRQRSR</sequence>
<evidence type="ECO:0000256" key="2">
    <source>
        <dbReference type="SAM" id="Phobius"/>
    </source>
</evidence>
<keyword evidence="2" id="KW-1133">Transmembrane helix</keyword>
<feature type="transmembrane region" description="Helical" evidence="2">
    <location>
        <begin position="94"/>
        <end position="114"/>
    </location>
</feature>
<accession>A0A0D6ENN4</accession>
<dbReference type="OrthoDB" id="2530440at2759"/>
<evidence type="ECO:0000256" key="1">
    <source>
        <dbReference type="SAM" id="MobiDB-lite"/>
    </source>
</evidence>
<dbReference type="Proteomes" id="UP000243876">
    <property type="component" value="Unassembled WGS sequence"/>
</dbReference>
<reference evidence="4" key="1">
    <citation type="submission" date="2015-02" db="EMBL/GenBank/DDBJ databases">
        <authorList>
            <person name="Gon?alves P."/>
        </authorList>
    </citation>
    <scope>NUCLEOTIDE SEQUENCE [LARGE SCALE GENOMIC DNA]</scope>
</reference>
<dbReference type="AlphaFoldDB" id="A0A0D6ENN4"/>
<feature type="transmembrane region" description="Helical" evidence="2">
    <location>
        <begin position="126"/>
        <end position="142"/>
    </location>
</feature>
<feature type="transmembrane region" description="Helical" evidence="2">
    <location>
        <begin position="52"/>
        <end position="73"/>
    </location>
</feature>
<evidence type="ECO:0000313" key="4">
    <source>
        <dbReference type="Proteomes" id="UP000243876"/>
    </source>
</evidence>
<evidence type="ECO:0000313" key="3">
    <source>
        <dbReference type="EMBL" id="CEQ41516.1"/>
    </source>
</evidence>
<feature type="region of interest" description="Disordered" evidence="1">
    <location>
        <begin position="169"/>
        <end position="196"/>
    </location>
</feature>
<feature type="non-terminal residue" evidence="3">
    <location>
        <position position="1"/>
    </location>
</feature>
<dbReference type="EMBL" id="CENE01000015">
    <property type="protein sequence ID" value="CEQ41516.1"/>
    <property type="molecule type" value="Genomic_DNA"/>
</dbReference>
<proteinExistence type="predicted"/>
<feature type="transmembrane region" description="Helical" evidence="2">
    <location>
        <begin position="21"/>
        <end position="46"/>
    </location>
</feature>
<name>A0A0D6ENN4_SPOSA</name>
<keyword evidence="4" id="KW-1185">Reference proteome</keyword>